<comment type="caution">
    <text evidence="1">The sequence shown here is derived from an EMBL/GenBank/DDBJ whole genome shotgun (WGS) entry which is preliminary data.</text>
</comment>
<accession>A0ABT9ADS3</accession>
<evidence type="ECO:0008006" key="3">
    <source>
        <dbReference type="Google" id="ProtNLM"/>
    </source>
</evidence>
<dbReference type="Proteomes" id="UP001167796">
    <property type="component" value="Unassembled WGS sequence"/>
</dbReference>
<name>A0ABT9ADS3_9BACT</name>
<keyword evidence="2" id="KW-1185">Reference proteome</keyword>
<organism evidence="1 2">
    <name type="scientific">Hymenobacter mellowenesis</name>
    <dbReference type="NCBI Taxonomy" id="3063995"/>
    <lineage>
        <taxon>Bacteria</taxon>
        <taxon>Pseudomonadati</taxon>
        <taxon>Bacteroidota</taxon>
        <taxon>Cytophagia</taxon>
        <taxon>Cytophagales</taxon>
        <taxon>Hymenobacteraceae</taxon>
        <taxon>Hymenobacter</taxon>
    </lineage>
</organism>
<gene>
    <name evidence="1" type="ORF">Q5H92_14210</name>
</gene>
<evidence type="ECO:0000313" key="2">
    <source>
        <dbReference type="Proteomes" id="UP001167796"/>
    </source>
</evidence>
<sequence>MRLYFENPVGRLLEHPDGYALVEYAPGRRDFPTFQAFLTHTSQLLRRHHWHKMLADQRQMAPYTDEERAWIRDFWLARSASEGYEMFGAILLPADVFAQLSVNQVMSDSQQSALTYRMFDGEPEALEWLRQLPETQG</sequence>
<dbReference type="EMBL" id="JAUQSX010000007">
    <property type="protein sequence ID" value="MDO7847519.1"/>
    <property type="molecule type" value="Genomic_DNA"/>
</dbReference>
<protein>
    <recommendedName>
        <fullName evidence="3">STAS/SEC14 domain-containing protein</fullName>
    </recommendedName>
</protein>
<reference evidence="1" key="1">
    <citation type="submission" date="2023-07" db="EMBL/GenBank/DDBJ databases">
        <authorList>
            <person name="Kim M.K."/>
        </authorList>
    </citation>
    <scope>NUCLEOTIDE SEQUENCE</scope>
    <source>
        <strain evidence="1">M29</strain>
    </source>
</reference>
<evidence type="ECO:0000313" key="1">
    <source>
        <dbReference type="EMBL" id="MDO7847519.1"/>
    </source>
</evidence>
<dbReference type="RefSeq" id="WP_305012196.1">
    <property type="nucleotide sequence ID" value="NZ_JAUQSX010000007.1"/>
</dbReference>
<proteinExistence type="predicted"/>